<dbReference type="HOGENOM" id="CLU_099558_0_0_1"/>
<gene>
    <name evidence="2" type="ORF">H103_03136</name>
</gene>
<evidence type="ECO:0008006" key="3">
    <source>
        <dbReference type="Google" id="ProtNLM"/>
    </source>
</evidence>
<name>A0A022W7L6_TRIRU</name>
<evidence type="ECO:0000256" key="1">
    <source>
        <dbReference type="SAM" id="Phobius"/>
    </source>
</evidence>
<keyword evidence="1" id="KW-0812">Transmembrane</keyword>
<organism evidence="2">
    <name type="scientific">Trichophyton rubrum CBS 288.86</name>
    <dbReference type="NCBI Taxonomy" id="1215330"/>
    <lineage>
        <taxon>Eukaryota</taxon>
        <taxon>Fungi</taxon>
        <taxon>Dikarya</taxon>
        <taxon>Ascomycota</taxon>
        <taxon>Pezizomycotina</taxon>
        <taxon>Eurotiomycetes</taxon>
        <taxon>Eurotiomycetidae</taxon>
        <taxon>Onygenales</taxon>
        <taxon>Arthrodermataceae</taxon>
        <taxon>Trichophyton</taxon>
    </lineage>
</organism>
<dbReference type="EMBL" id="KK207796">
    <property type="protein sequence ID" value="EZF54053.1"/>
    <property type="molecule type" value="Genomic_DNA"/>
</dbReference>
<accession>A0A022W7L6</accession>
<protein>
    <recommendedName>
        <fullName evidence="3">MARVEL domain-containing protein</fullName>
    </recommendedName>
</protein>
<sequence>MAGPQGALATSFKAVRILQAICLISIIGMTANFIAQMVNANATPPDVLIGTLSVTVIAVLYCAITFILFLDGALPYLINLGLDGAHLIAVVVVAVTVGKPLSYLNCNVIGQVSGDHSSVYDFANALGQSLAKDGGKISYTHWIGASKLTCYEMKSIWGLSIALCILFAFSAICSACLWRQTRASAPKDIES</sequence>
<dbReference type="OrthoDB" id="5366688at2759"/>
<feature type="transmembrane region" description="Helical" evidence="1">
    <location>
        <begin position="17"/>
        <end position="35"/>
    </location>
</feature>
<feature type="transmembrane region" description="Helical" evidence="1">
    <location>
        <begin position="47"/>
        <end position="70"/>
    </location>
</feature>
<dbReference type="Proteomes" id="UP000023758">
    <property type="component" value="Unassembled WGS sequence"/>
</dbReference>
<feature type="transmembrane region" description="Helical" evidence="1">
    <location>
        <begin position="156"/>
        <end position="178"/>
    </location>
</feature>
<evidence type="ECO:0000313" key="2">
    <source>
        <dbReference type="EMBL" id="EZF54053.1"/>
    </source>
</evidence>
<keyword evidence="1" id="KW-1133">Transmembrane helix</keyword>
<keyword evidence="1" id="KW-0472">Membrane</keyword>
<feature type="transmembrane region" description="Helical" evidence="1">
    <location>
        <begin position="77"/>
        <end position="97"/>
    </location>
</feature>
<dbReference type="AlphaFoldDB" id="A0A022W7L6"/>
<reference evidence="2" key="1">
    <citation type="submission" date="2014-02" db="EMBL/GenBank/DDBJ databases">
        <title>The Genome Sequence of Trichophyton rubrum (morphotype fischeri) CBS 288.86.</title>
        <authorList>
            <consortium name="The Broad Institute Genomics Platform"/>
            <person name="Cuomo C.A."/>
            <person name="White T.C."/>
            <person name="Graser Y."/>
            <person name="Martinez-Rossi N."/>
            <person name="Heitman J."/>
            <person name="Young S.K."/>
            <person name="Zeng Q."/>
            <person name="Gargeya S."/>
            <person name="Abouelleil A."/>
            <person name="Alvarado L."/>
            <person name="Chapman S.B."/>
            <person name="Gainer-Dewar J."/>
            <person name="Goldberg J."/>
            <person name="Griggs A."/>
            <person name="Gujja S."/>
            <person name="Hansen M."/>
            <person name="Howarth C."/>
            <person name="Imamovic A."/>
            <person name="Larimer J."/>
            <person name="Martinez D."/>
            <person name="Murphy C."/>
            <person name="Pearson M.D."/>
            <person name="Persinoti G."/>
            <person name="Poon T."/>
            <person name="Priest M."/>
            <person name="Roberts A.D."/>
            <person name="Saif S."/>
            <person name="Shea T.D."/>
            <person name="Sykes S.N."/>
            <person name="Wortman J."/>
            <person name="Nusbaum C."/>
            <person name="Birren B."/>
        </authorList>
    </citation>
    <scope>NUCLEOTIDE SEQUENCE [LARGE SCALE GENOMIC DNA]</scope>
    <source>
        <strain evidence="2">CBS 288.86</strain>
    </source>
</reference>
<proteinExistence type="predicted"/>